<dbReference type="GeneID" id="63769938"/>
<comment type="caution">
    <text evidence="2">The sequence shown here is derived from an EMBL/GenBank/DDBJ whole genome shotgun (WGS) entry which is preliminary data.</text>
</comment>
<dbReference type="Gene3D" id="3.40.366.10">
    <property type="entry name" value="Malonyl-Coenzyme A Acyl Carrier Protein, domain 2"/>
    <property type="match status" value="1"/>
</dbReference>
<reference evidence="2 3" key="1">
    <citation type="submission" date="2016-07" db="EMBL/GenBank/DDBJ databases">
        <title>Pervasive Adenine N6-methylation of Active Genes in Fungi.</title>
        <authorList>
            <consortium name="DOE Joint Genome Institute"/>
            <person name="Mondo S.J."/>
            <person name="Dannebaum R.O."/>
            <person name="Kuo R.C."/>
            <person name="Labutti K."/>
            <person name="Haridas S."/>
            <person name="Kuo A."/>
            <person name="Salamov A."/>
            <person name="Ahrendt S.R."/>
            <person name="Lipzen A."/>
            <person name="Sullivan W."/>
            <person name="Andreopoulos W.B."/>
            <person name="Clum A."/>
            <person name="Lindquist E."/>
            <person name="Daum C."/>
            <person name="Ramamoorthy G.K."/>
            <person name="Gryganskyi A."/>
            <person name="Culley D."/>
            <person name="Magnuson J.K."/>
            <person name="James T.Y."/>
            <person name="O'Malley M.A."/>
            <person name="Stajich J.E."/>
            <person name="Spatafora J.W."/>
            <person name="Visel A."/>
            <person name="Grigoriev I.V."/>
        </authorList>
    </citation>
    <scope>NUCLEOTIDE SEQUENCE [LARGE SCALE GENOMIC DNA]</scope>
    <source>
        <strain evidence="2 3">CBS 129021</strain>
    </source>
</reference>
<proteinExistence type="predicted"/>
<sequence>MRQVPGSKYLGNLSQWIQDGGSFPHHQRDSPNHYALPVTLLLQISQYARYLEHLGNDSHRQVLGSVRSGGIQGFCVGLLSAIAVASPKSEADLGSAAAVGLRLAVCIGAYVDHDGIFSHEPNKNACVAIRWREGNVEEKTEVGNIIRSYSEVGQQLFSSTEILIWSL</sequence>
<dbReference type="InterPro" id="IPR032088">
    <property type="entry name" value="SAT"/>
</dbReference>
<keyword evidence="3" id="KW-1185">Reference proteome</keyword>
<feature type="domain" description="Starter acyltransferase (SAT)" evidence="1">
    <location>
        <begin position="32"/>
        <end position="113"/>
    </location>
</feature>
<evidence type="ECO:0000313" key="3">
    <source>
        <dbReference type="Proteomes" id="UP000193689"/>
    </source>
</evidence>
<organism evidence="2 3">
    <name type="scientific">Pseudomassariella vexata</name>
    <dbReference type="NCBI Taxonomy" id="1141098"/>
    <lineage>
        <taxon>Eukaryota</taxon>
        <taxon>Fungi</taxon>
        <taxon>Dikarya</taxon>
        <taxon>Ascomycota</taxon>
        <taxon>Pezizomycotina</taxon>
        <taxon>Sordariomycetes</taxon>
        <taxon>Xylariomycetidae</taxon>
        <taxon>Amphisphaeriales</taxon>
        <taxon>Pseudomassariaceae</taxon>
        <taxon>Pseudomassariella</taxon>
    </lineage>
</organism>
<gene>
    <name evidence="2" type="ORF">BCR38DRAFT_152977</name>
</gene>
<accession>A0A1Y2E6K8</accession>
<evidence type="ECO:0000313" key="2">
    <source>
        <dbReference type="EMBL" id="ORY67213.1"/>
    </source>
</evidence>
<dbReference type="EMBL" id="MCFJ01000004">
    <property type="protein sequence ID" value="ORY67213.1"/>
    <property type="molecule type" value="Genomic_DNA"/>
</dbReference>
<protein>
    <recommendedName>
        <fullName evidence="1">Starter acyltransferase (SAT) domain-containing protein</fullName>
    </recommendedName>
</protein>
<dbReference type="AlphaFoldDB" id="A0A1Y2E6K8"/>
<dbReference type="OrthoDB" id="4487407at2759"/>
<dbReference type="InParanoid" id="A0A1Y2E6K8"/>
<evidence type="ECO:0000259" key="1">
    <source>
        <dbReference type="Pfam" id="PF16073"/>
    </source>
</evidence>
<name>A0A1Y2E6K8_9PEZI</name>
<dbReference type="RefSeq" id="XP_040717837.1">
    <property type="nucleotide sequence ID" value="XM_040853726.1"/>
</dbReference>
<dbReference type="GO" id="GO:0016740">
    <property type="term" value="F:transferase activity"/>
    <property type="evidence" value="ECO:0007669"/>
    <property type="project" value="InterPro"/>
</dbReference>
<dbReference type="STRING" id="1141098.A0A1Y2E6K8"/>
<dbReference type="Pfam" id="PF16073">
    <property type="entry name" value="SAT"/>
    <property type="match status" value="1"/>
</dbReference>
<dbReference type="InterPro" id="IPR001227">
    <property type="entry name" value="Ac_transferase_dom_sf"/>
</dbReference>
<dbReference type="Proteomes" id="UP000193689">
    <property type="component" value="Unassembled WGS sequence"/>
</dbReference>